<evidence type="ECO:0000313" key="2">
    <source>
        <dbReference type="Proteomes" id="UP000662466"/>
    </source>
</evidence>
<gene>
    <name evidence="1" type="ORF">CNMCM6106_005855</name>
</gene>
<evidence type="ECO:0000313" key="1">
    <source>
        <dbReference type="EMBL" id="KAF7171453.1"/>
    </source>
</evidence>
<comment type="caution">
    <text evidence="1">The sequence shown here is derived from an EMBL/GenBank/DDBJ whole genome shotgun (WGS) entry which is preliminary data.</text>
</comment>
<dbReference type="Proteomes" id="UP000662466">
    <property type="component" value="Unassembled WGS sequence"/>
</dbReference>
<reference evidence="1" key="1">
    <citation type="submission" date="2020-06" db="EMBL/GenBank/DDBJ databases">
        <title>Draft genome sequences of strains closely related to Aspergillus parafelis and Aspergillus hiratsukae.</title>
        <authorList>
            <person name="Dos Santos R.A.C."/>
            <person name="Rivero-Menendez O."/>
            <person name="Steenwyk J.L."/>
            <person name="Mead M.E."/>
            <person name="Goldman G.H."/>
            <person name="Alastruey-Izquierdo A."/>
            <person name="Rokas A."/>
        </authorList>
    </citation>
    <scope>NUCLEOTIDE SEQUENCE</scope>
    <source>
        <strain evidence="1">CNM-CM6106</strain>
    </source>
</reference>
<proteinExistence type="predicted"/>
<accession>A0A8H6QEZ7</accession>
<dbReference type="AlphaFoldDB" id="A0A8H6QEZ7"/>
<dbReference type="EMBL" id="JACBAF010001930">
    <property type="protein sequence ID" value="KAF7171453.1"/>
    <property type="molecule type" value="Genomic_DNA"/>
</dbReference>
<sequence length="164" mass="17826">MELAYVLQLEPLLAVGPPVFPGNVAHLLPLPVVVDPLDPAQTHNQTHFTVEDVPQVVHQVKHARMEFVDARRGQLFVVVPMDNVAHLLYNAILQLELVNAHQGKLPVAMDVVHPLSNAILQLELVDAHQGKLPVVMDVAHLVASVAVELAGTHSQIMLTAEDVA</sequence>
<name>A0A8H6QEZ7_9EURO</name>
<organism evidence="1 2">
    <name type="scientific">Aspergillus hiratsukae</name>
    <dbReference type="NCBI Taxonomy" id="1194566"/>
    <lineage>
        <taxon>Eukaryota</taxon>
        <taxon>Fungi</taxon>
        <taxon>Dikarya</taxon>
        <taxon>Ascomycota</taxon>
        <taxon>Pezizomycotina</taxon>
        <taxon>Eurotiomycetes</taxon>
        <taxon>Eurotiomycetidae</taxon>
        <taxon>Eurotiales</taxon>
        <taxon>Aspergillaceae</taxon>
        <taxon>Aspergillus</taxon>
        <taxon>Aspergillus subgen. Fumigati</taxon>
    </lineage>
</organism>
<protein>
    <submittedName>
        <fullName evidence="1">Uncharacterized protein</fullName>
    </submittedName>
</protein>